<proteinExistence type="predicted"/>
<sequence length="109" mass="12051">MDPSVQTEAVTSSPLAALSSDQHKKMQGGFVCSSPWMIVEFLGHWFSSCKEKKPVLIDSTSCKLRPRLSYALSRNAKPVPLPLLAAFLLVCSLYAPPKTTFLLFYSTQI</sequence>
<name>A0A4Y2H9I1_ARAVE</name>
<dbReference type="Proteomes" id="UP000499080">
    <property type="component" value="Unassembled WGS sequence"/>
</dbReference>
<feature type="compositionally biased region" description="Polar residues" evidence="1">
    <location>
        <begin position="1"/>
        <end position="14"/>
    </location>
</feature>
<organism evidence="3 4">
    <name type="scientific">Araneus ventricosus</name>
    <name type="common">Orbweaver spider</name>
    <name type="synonym">Epeira ventricosa</name>
    <dbReference type="NCBI Taxonomy" id="182803"/>
    <lineage>
        <taxon>Eukaryota</taxon>
        <taxon>Metazoa</taxon>
        <taxon>Ecdysozoa</taxon>
        <taxon>Arthropoda</taxon>
        <taxon>Chelicerata</taxon>
        <taxon>Arachnida</taxon>
        <taxon>Araneae</taxon>
        <taxon>Araneomorphae</taxon>
        <taxon>Entelegynae</taxon>
        <taxon>Araneoidea</taxon>
        <taxon>Araneidae</taxon>
        <taxon>Araneus</taxon>
    </lineage>
</organism>
<protein>
    <submittedName>
        <fullName evidence="3">Uncharacterized protein</fullName>
    </submittedName>
</protein>
<gene>
    <name evidence="3" type="ORF">AVEN_178765_1</name>
</gene>
<evidence type="ECO:0000256" key="2">
    <source>
        <dbReference type="SAM" id="Phobius"/>
    </source>
</evidence>
<evidence type="ECO:0000313" key="3">
    <source>
        <dbReference type="EMBL" id="GBM61676.1"/>
    </source>
</evidence>
<reference evidence="3 4" key="1">
    <citation type="journal article" date="2019" name="Sci. Rep.">
        <title>Orb-weaving spider Araneus ventricosus genome elucidates the spidroin gene catalogue.</title>
        <authorList>
            <person name="Kono N."/>
            <person name="Nakamura H."/>
            <person name="Ohtoshi R."/>
            <person name="Moran D.A.P."/>
            <person name="Shinohara A."/>
            <person name="Yoshida Y."/>
            <person name="Fujiwara M."/>
            <person name="Mori M."/>
            <person name="Tomita M."/>
            <person name="Arakawa K."/>
        </authorList>
    </citation>
    <scope>NUCLEOTIDE SEQUENCE [LARGE SCALE GENOMIC DNA]</scope>
</reference>
<accession>A0A4Y2H9I1</accession>
<evidence type="ECO:0000256" key="1">
    <source>
        <dbReference type="SAM" id="MobiDB-lite"/>
    </source>
</evidence>
<dbReference type="AlphaFoldDB" id="A0A4Y2H9I1"/>
<dbReference type="EMBL" id="BGPR01001779">
    <property type="protein sequence ID" value="GBM61676.1"/>
    <property type="molecule type" value="Genomic_DNA"/>
</dbReference>
<keyword evidence="2" id="KW-0472">Membrane</keyword>
<comment type="caution">
    <text evidence="3">The sequence shown here is derived from an EMBL/GenBank/DDBJ whole genome shotgun (WGS) entry which is preliminary data.</text>
</comment>
<evidence type="ECO:0000313" key="4">
    <source>
        <dbReference type="Proteomes" id="UP000499080"/>
    </source>
</evidence>
<keyword evidence="2" id="KW-0812">Transmembrane</keyword>
<keyword evidence="2" id="KW-1133">Transmembrane helix</keyword>
<feature type="region of interest" description="Disordered" evidence="1">
    <location>
        <begin position="1"/>
        <end position="23"/>
    </location>
</feature>
<keyword evidence="4" id="KW-1185">Reference proteome</keyword>
<feature type="transmembrane region" description="Helical" evidence="2">
    <location>
        <begin position="79"/>
        <end position="96"/>
    </location>
</feature>